<dbReference type="AlphaFoldDB" id="A0A563W4R3"/>
<evidence type="ECO:0000256" key="1">
    <source>
        <dbReference type="SAM" id="Phobius"/>
    </source>
</evidence>
<gene>
    <name evidence="2" type="ORF">H1P_850022</name>
</gene>
<evidence type="ECO:0000313" key="2">
    <source>
        <dbReference type="EMBL" id="VEP18665.1"/>
    </source>
</evidence>
<organism evidence="2 3">
    <name type="scientific">Hyella patelloides LEGE 07179</name>
    <dbReference type="NCBI Taxonomy" id="945734"/>
    <lineage>
        <taxon>Bacteria</taxon>
        <taxon>Bacillati</taxon>
        <taxon>Cyanobacteriota</taxon>
        <taxon>Cyanophyceae</taxon>
        <taxon>Pleurocapsales</taxon>
        <taxon>Hyellaceae</taxon>
        <taxon>Hyella</taxon>
    </lineage>
</organism>
<dbReference type="EMBL" id="CAACVJ010000693">
    <property type="protein sequence ID" value="VEP18665.1"/>
    <property type="molecule type" value="Genomic_DNA"/>
</dbReference>
<reference evidence="2 3" key="1">
    <citation type="submission" date="2019-01" db="EMBL/GenBank/DDBJ databases">
        <authorList>
            <person name="Brito A."/>
        </authorList>
    </citation>
    <scope>NUCLEOTIDE SEQUENCE [LARGE SCALE GENOMIC DNA]</scope>
    <source>
        <strain evidence="2">1</strain>
    </source>
</reference>
<keyword evidence="3" id="KW-1185">Reference proteome</keyword>
<keyword evidence="1" id="KW-0812">Transmembrane</keyword>
<dbReference type="Proteomes" id="UP000320055">
    <property type="component" value="Unassembled WGS sequence"/>
</dbReference>
<accession>A0A563W4R3</accession>
<feature type="transmembrane region" description="Helical" evidence="1">
    <location>
        <begin position="39"/>
        <end position="56"/>
    </location>
</feature>
<keyword evidence="1" id="KW-0472">Membrane</keyword>
<name>A0A563W4R3_9CYAN</name>
<keyword evidence="1" id="KW-1133">Transmembrane helix</keyword>
<proteinExistence type="predicted"/>
<sequence length="225" mass="26413">MHARRYQTYIRSLFLYIALFLPLKIMVSRSQFPKLSRALTFWNLLALGIVGFVILGTYDGDLFRASMVAVMFPLCCMINNMIAQHAEEKLLRGYNILTKYVSSNCKPPNLTRAYFDEAVALWNVQKYFLIMVPIYFMTTVYIDDALRYEMFRSLGLATPLIVLIGGYMFIGFVFIVICLPFWFIGYLWQLVFGENTLDEKWFDRDIARQHLEKWNQRRDNKNLGG</sequence>
<feature type="transmembrane region" description="Helical" evidence="1">
    <location>
        <begin position="6"/>
        <end position="27"/>
    </location>
</feature>
<protein>
    <submittedName>
        <fullName evidence="2">Uncharacterized protein</fullName>
    </submittedName>
</protein>
<feature type="transmembrane region" description="Helical" evidence="1">
    <location>
        <begin position="160"/>
        <end position="188"/>
    </location>
</feature>
<evidence type="ECO:0000313" key="3">
    <source>
        <dbReference type="Proteomes" id="UP000320055"/>
    </source>
</evidence>